<keyword evidence="4" id="KW-1185">Reference proteome</keyword>
<evidence type="ECO:0000313" key="4">
    <source>
        <dbReference type="Proteomes" id="UP000275078"/>
    </source>
</evidence>
<evidence type="ECO:0000256" key="1">
    <source>
        <dbReference type="SAM" id="MobiDB-lite"/>
    </source>
</evidence>
<feature type="chain" id="PRO_5018335226" evidence="2">
    <location>
        <begin position="20"/>
        <end position="253"/>
    </location>
</feature>
<protein>
    <submittedName>
        <fullName evidence="3">Uncharacterized protein</fullName>
    </submittedName>
</protein>
<dbReference type="AlphaFoldDB" id="A0A3N4HCV9"/>
<organism evidence="3 4">
    <name type="scientific">Ascobolus immersus RN42</name>
    <dbReference type="NCBI Taxonomy" id="1160509"/>
    <lineage>
        <taxon>Eukaryota</taxon>
        <taxon>Fungi</taxon>
        <taxon>Dikarya</taxon>
        <taxon>Ascomycota</taxon>
        <taxon>Pezizomycotina</taxon>
        <taxon>Pezizomycetes</taxon>
        <taxon>Pezizales</taxon>
        <taxon>Ascobolaceae</taxon>
        <taxon>Ascobolus</taxon>
    </lineage>
</organism>
<evidence type="ECO:0000313" key="3">
    <source>
        <dbReference type="EMBL" id="RPA71507.1"/>
    </source>
</evidence>
<sequence length="253" mass="28881">MRLSLLTWIQVLFKNVAYSAPTFAYGPVLFPNISHLPSPLPDSMAGSADRVPVPESTVPSSTLKRRNRGSKCHNYNIICFNDTSLNLTPQGYHTLMLDPHYDGFGKGPLVAQNWRRNATKSAQACSWLWTPNHFYIPNSTKQFFEFDFAFMCSFRAPGKVEVKGVVIDNEAWMPDSWQYVFSDMKLERKCGARAGGIAVDRVHNIGYGRVHIRLPVEGWREEMDRWLMAPGLCGRCQMWGRQYGLLENNRTRV</sequence>
<feature type="signal peptide" evidence="2">
    <location>
        <begin position="1"/>
        <end position="19"/>
    </location>
</feature>
<keyword evidence="2" id="KW-0732">Signal</keyword>
<evidence type="ECO:0000256" key="2">
    <source>
        <dbReference type="SAM" id="SignalP"/>
    </source>
</evidence>
<accession>A0A3N4HCV9</accession>
<feature type="region of interest" description="Disordered" evidence="1">
    <location>
        <begin position="44"/>
        <end position="67"/>
    </location>
</feature>
<dbReference type="EMBL" id="ML119923">
    <property type="protein sequence ID" value="RPA71507.1"/>
    <property type="molecule type" value="Genomic_DNA"/>
</dbReference>
<proteinExistence type="predicted"/>
<reference evidence="3 4" key="1">
    <citation type="journal article" date="2018" name="Nat. Ecol. Evol.">
        <title>Pezizomycetes genomes reveal the molecular basis of ectomycorrhizal truffle lifestyle.</title>
        <authorList>
            <person name="Murat C."/>
            <person name="Payen T."/>
            <person name="Noel B."/>
            <person name="Kuo A."/>
            <person name="Morin E."/>
            <person name="Chen J."/>
            <person name="Kohler A."/>
            <person name="Krizsan K."/>
            <person name="Balestrini R."/>
            <person name="Da Silva C."/>
            <person name="Montanini B."/>
            <person name="Hainaut M."/>
            <person name="Levati E."/>
            <person name="Barry K.W."/>
            <person name="Belfiori B."/>
            <person name="Cichocki N."/>
            <person name="Clum A."/>
            <person name="Dockter R.B."/>
            <person name="Fauchery L."/>
            <person name="Guy J."/>
            <person name="Iotti M."/>
            <person name="Le Tacon F."/>
            <person name="Lindquist E.A."/>
            <person name="Lipzen A."/>
            <person name="Malagnac F."/>
            <person name="Mello A."/>
            <person name="Molinier V."/>
            <person name="Miyauchi S."/>
            <person name="Poulain J."/>
            <person name="Riccioni C."/>
            <person name="Rubini A."/>
            <person name="Sitrit Y."/>
            <person name="Splivallo R."/>
            <person name="Traeger S."/>
            <person name="Wang M."/>
            <person name="Zifcakova L."/>
            <person name="Wipf D."/>
            <person name="Zambonelli A."/>
            <person name="Paolocci F."/>
            <person name="Nowrousian M."/>
            <person name="Ottonello S."/>
            <person name="Baldrian P."/>
            <person name="Spatafora J.W."/>
            <person name="Henrissat B."/>
            <person name="Nagy L.G."/>
            <person name="Aury J.M."/>
            <person name="Wincker P."/>
            <person name="Grigoriev I.V."/>
            <person name="Bonfante P."/>
            <person name="Martin F.M."/>
        </authorList>
    </citation>
    <scope>NUCLEOTIDE SEQUENCE [LARGE SCALE GENOMIC DNA]</scope>
    <source>
        <strain evidence="3 4">RN42</strain>
    </source>
</reference>
<dbReference type="Proteomes" id="UP000275078">
    <property type="component" value="Unassembled WGS sequence"/>
</dbReference>
<name>A0A3N4HCV9_ASCIM</name>
<gene>
    <name evidence="3" type="ORF">BJ508DRAFT_90178</name>
</gene>